<dbReference type="RefSeq" id="YP_010649270.1">
    <property type="nucleotide sequence ID" value="NC_070765.1"/>
</dbReference>
<keyword evidence="3" id="KW-1185">Reference proteome</keyword>
<gene>
    <name evidence="2" type="primary">21</name>
    <name evidence="2" type="ORF">SEA_ONYINYE_21</name>
</gene>
<evidence type="ECO:0000313" key="2">
    <source>
        <dbReference type="EMBL" id="QHB37427.1"/>
    </source>
</evidence>
<organism evidence="2 3">
    <name type="scientific">Mycobacterium phage Onyinye</name>
    <dbReference type="NCBI Taxonomy" id="2686235"/>
    <lineage>
        <taxon>Viruses</taxon>
        <taxon>Duplodnaviria</taxon>
        <taxon>Heunggongvirae</taxon>
        <taxon>Uroviricota</taxon>
        <taxon>Caudoviricetes</taxon>
        <taxon>Onyinyevirus</taxon>
        <taxon>Onyinyevirus onyinye</taxon>
    </lineage>
</organism>
<feature type="compositionally biased region" description="Acidic residues" evidence="1">
    <location>
        <begin position="107"/>
        <end position="117"/>
    </location>
</feature>
<evidence type="ECO:0000256" key="1">
    <source>
        <dbReference type="SAM" id="MobiDB-lite"/>
    </source>
</evidence>
<reference evidence="2 3" key="1">
    <citation type="submission" date="2019-12" db="EMBL/GenBank/DDBJ databases">
        <authorList>
            <person name="Ayuk M.A."/>
            <person name="Robinson C.J."/>
            <person name="Anderson W.A."/>
            <person name="Ullah H."/>
            <person name="Gugssa A."/>
            <person name="Somiranjan G."/>
            <person name="Allen A."/>
            <person name="Lourds M.F."/>
            <person name="Quagraine B.K."/>
            <person name="Smith M."/>
            <person name="Moore M."/>
            <person name="Oliver J."/>
            <person name="Irabor E."/>
            <person name="Roy S.D."/>
            <person name="Bassey G."/>
            <person name="Louis B.N."/>
            <person name="Adu D."/>
            <person name="Akhimien C.E."/>
            <person name="Annor K."/>
            <person name="Archibald A."/>
            <person name="Ashagre K.C."/>
            <person name="Baity M.R."/>
            <person name="Barnes K.J."/>
            <person name="Barrios L.E."/>
            <person name="Black A.C."/>
            <person name="Bowen'Kauth M.S."/>
            <person name="Bowman K.N."/>
            <person name="Breaux D.L."/>
            <person name="Brooks J.A."/>
            <person name="Bwayili H.A."/>
            <person name="Caine T."/>
            <person name="Williams A.Y."/>
            <person name="Norris L.J."/>
            <person name="Nwozo E.O."/>
            <person name="Prosper P.L."/>
            <person name="Rankin N.A."/>
            <person name="Richardson K.M."/>
            <person name="Robinson D.M."/>
            <person name="Salters D.J."/>
            <person name="Savage M.A."/>
            <person name="Solomon S.M."/>
            <person name="Williams L.R."/>
            <person name="Curtis N."/>
            <person name="Garlena R.A."/>
            <person name="Russell D.A."/>
            <person name="Pope W.H."/>
            <person name="Jacobs-Sera D."/>
            <person name="Hatfull G.F."/>
        </authorList>
    </citation>
    <scope>NUCLEOTIDE SEQUENCE [LARGE SCALE GENOMIC DNA]</scope>
</reference>
<dbReference type="GeneID" id="77924818"/>
<sequence>MANPENIDQLQFAVSYELTNDTDGDGYPLPNAVYETQISVTGMGQSALDLAIVNYYAINQGIASGFYPHVRRVGVLYTQPIPWSEWDVPPAPEPWAPVADANQDGVPDVEIEGQEGS</sequence>
<dbReference type="Proteomes" id="UP000463915">
    <property type="component" value="Segment"/>
</dbReference>
<name>A0A6B9L6U4_9CAUD</name>
<evidence type="ECO:0000313" key="3">
    <source>
        <dbReference type="Proteomes" id="UP000463915"/>
    </source>
</evidence>
<protein>
    <submittedName>
        <fullName evidence="2">Uncharacterized protein</fullName>
    </submittedName>
</protein>
<proteinExistence type="predicted"/>
<dbReference type="EMBL" id="MN813687">
    <property type="protein sequence ID" value="QHB37427.1"/>
    <property type="molecule type" value="Genomic_DNA"/>
</dbReference>
<feature type="region of interest" description="Disordered" evidence="1">
    <location>
        <begin position="92"/>
        <end position="117"/>
    </location>
</feature>
<dbReference type="KEGG" id="vg:77924818"/>
<accession>A0A6B9L6U4</accession>